<accession>A0A1M6HYD3</accession>
<dbReference type="EMBL" id="FQZS01000025">
    <property type="protein sequence ID" value="SHJ27230.1"/>
    <property type="molecule type" value="Genomic_DNA"/>
</dbReference>
<protein>
    <submittedName>
        <fullName evidence="1">Putative sporulation protein YyaC</fullName>
    </submittedName>
</protein>
<name>A0A1M6HYD3_9FIRM</name>
<sequence>MSFYEKSVDVSKPFSFIYFSSYFEEIFKIKYNDSYSDTVILCIGTDRSTGDCLGPLVGHKLKDLKLKNVHIFGSLDEPVHAKNLQLYIDKLKLYANPFVIAVDACLGKVDRIGFISIKDGPLSPGAGVNKKLPSVGHISITGIVNVSGFMEIAVLQNTRLSLVMNLANVISGGLRYSLWKYFGSNTSVAADLERKMDNRVNIINSGEP</sequence>
<evidence type="ECO:0000313" key="1">
    <source>
        <dbReference type="EMBL" id="SHJ27230.1"/>
    </source>
</evidence>
<dbReference type="Pfam" id="PF06866">
    <property type="entry name" value="DUF1256"/>
    <property type="match status" value="1"/>
</dbReference>
<dbReference type="InterPro" id="IPR009665">
    <property type="entry name" value="YyaC"/>
</dbReference>
<dbReference type="Proteomes" id="UP000184442">
    <property type="component" value="Unassembled WGS sequence"/>
</dbReference>
<evidence type="ECO:0000313" key="2">
    <source>
        <dbReference type="Proteomes" id="UP000184442"/>
    </source>
</evidence>
<dbReference type="OrthoDB" id="9815953at2"/>
<dbReference type="RefSeq" id="WP_073027089.1">
    <property type="nucleotide sequence ID" value="NZ_FQZS01000025.1"/>
</dbReference>
<proteinExistence type="predicted"/>
<dbReference type="NCBIfam" id="TIGR02841">
    <property type="entry name" value="spore_YyaC"/>
    <property type="match status" value="1"/>
</dbReference>
<reference evidence="1 2" key="1">
    <citation type="submission" date="2016-11" db="EMBL/GenBank/DDBJ databases">
        <authorList>
            <person name="Jaros S."/>
            <person name="Januszkiewicz K."/>
            <person name="Wedrychowicz H."/>
        </authorList>
    </citation>
    <scope>NUCLEOTIDE SEQUENCE [LARGE SCALE GENOMIC DNA]</scope>
    <source>
        <strain evidence="1 2">DSM 19022</strain>
    </source>
</reference>
<keyword evidence="2" id="KW-1185">Reference proteome</keyword>
<organism evidence="1 2">
    <name type="scientific">Lutispora thermophila DSM 19022</name>
    <dbReference type="NCBI Taxonomy" id="1122184"/>
    <lineage>
        <taxon>Bacteria</taxon>
        <taxon>Bacillati</taxon>
        <taxon>Bacillota</taxon>
        <taxon>Clostridia</taxon>
        <taxon>Lutisporales</taxon>
        <taxon>Lutisporaceae</taxon>
        <taxon>Lutispora</taxon>
    </lineage>
</organism>
<dbReference type="AlphaFoldDB" id="A0A1M6HYD3"/>
<dbReference type="SUPFAM" id="SSF53163">
    <property type="entry name" value="HybD-like"/>
    <property type="match status" value="1"/>
</dbReference>
<dbReference type="STRING" id="1122184.SAMN02745176_02990"/>
<gene>
    <name evidence="1" type="ORF">SAMN02745176_02990</name>
</gene>
<dbReference type="InterPro" id="IPR023430">
    <property type="entry name" value="Pept_HybD-like_dom_sf"/>
</dbReference>